<evidence type="ECO:0000313" key="3">
    <source>
        <dbReference type="Proteomes" id="UP001054945"/>
    </source>
</evidence>
<dbReference type="EMBL" id="BPLR01000293">
    <property type="protein sequence ID" value="GIY93694.1"/>
    <property type="molecule type" value="Genomic_DNA"/>
</dbReference>
<proteinExistence type="predicted"/>
<evidence type="ECO:0000256" key="1">
    <source>
        <dbReference type="SAM" id="MobiDB-lite"/>
    </source>
</evidence>
<accession>A0AAV4XIR7</accession>
<sequence length="74" mass="8529">MSENLFTGKSVQGKSETVEEFPYQNKRMQSADRREKGAAMIRPLITSPQTQRGWWEVIAQLPINLPDQLVLLRN</sequence>
<protein>
    <submittedName>
        <fullName evidence="2">Uncharacterized protein</fullName>
    </submittedName>
</protein>
<feature type="compositionally biased region" description="Polar residues" evidence="1">
    <location>
        <begin position="1"/>
        <end position="15"/>
    </location>
</feature>
<evidence type="ECO:0000313" key="2">
    <source>
        <dbReference type="EMBL" id="GIY93694.1"/>
    </source>
</evidence>
<organism evidence="2 3">
    <name type="scientific">Caerostris extrusa</name>
    <name type="common">Bark spider</name>
    <name type="synonym">Caerostris bankana</name>
    <dbReference type="NCBI Taxonomy" id="172846"/>
    <lineage>
        <taxon>Eukaryota</taxon>
        <taxon>Metazoa</taxon>
        <taxon>Ecdysozoa</taxon>
        <taxon>Arthropoda</taxon>
        <taxon>Chelicerata</taxon>
        <taxon>Arachnida</taxon>
        <taxon>Araneae</taxon>
        <taxon>Araneomorphae</taxon>
        <taxon>Entelegynae</taxon>
        <taxon>Araneoidea</taxon>
        <taxon>Araneidae</taxon>
        <taxon>Caerostris</taxon>
    </lineage>
</organism>
<gene>
    <name evidence="2" type="ORF">CEXT_11221</name>
</gene>
<name>A0AAV4XIR7_CAEEX</name>
<feature type="region of interest" description="Disordered" evidence="1">
    <location>
        <begin position="1"/>
        <end position="35"/>
    </location>
</feature>
<reference evidence="2 3" key="1">
    <citation type="submission" date="2021-06" db="EMBL/GenBank/DDBJ databases">
        <title>Caerostris extrusa draft genome.</title>
        <authorList>
            <person name="Kono N."/>
            <person name="Arakawa K."/>
        </authorList>
    </citation>
    <scope>NUCLEOTIDE SEQUENCE [LARGE SCALE GENOMIC DNA]</scope>
</reference>
<comment type="caution">
    <text evidence="2">The sequence shown here is derived from an EMBL/GenBank/DDBJ whole genome shotgun (WGS) entry which is preliminary data.</text>
</comment>
<dbReference type="Proteomes" id="UP001054945">
    <property type="component" value="Unassembled WGS sequence"/>
</dbReference>
<dbReference type="AlphaFoldDB" id="A0AAV4XIR7"/>
<keyword evidence="3" id="KW-1185">Reference proteome</keyword>